<keyword evidence="4" id="KW-1133">Transmembrane helix</keyword>
<dbReference type="InterPro" id="IPR052286">
    <property type="entry name" value="Wnt_signaling_inhibitor"/>
</dbReference>
<evidence type="ECO:0000313" key="6">
    <source>
        <dbReference type="Proteomes" id="UP000759131"/>
    </source>
</evidence>
<evidence type="ECO:0000256" key="3">
    <source>
        <dbReference type="ARBA" id="ARBA00022737"/>
    </source>
</evidence>
<reference evidence="5" key="1">
    <citation type="submission" date="2020-11" db="EMBL/GenBank/DDBJ databases">
        <authorList>
            <person name="Tran Van P."/>
        </authorList>
    </citation>
    <scope>NUCLEOTIDE SEQUENCE</scope>
</reference>
<dbReference type="PANTHER" id="PTHR24364:SF18">
    <property type="entry name" value="LP06937P"/>
    <property type="match status" value="1"/>
</dbReference>
<proteinExistence type="predicted"/>
<dbReference type="Gene3D" id="3.80.10.10">
    <property type="entry name" value="Ribonuclease Inhibitor"/>
    <property type="match status" value="1"/>
</dbReference>
<keyword evidence="1" id="KW-0433">Leucine-rich repeat</keyword>
<keyword evidence="6" id="KW-1185">Reference proteome</keyword>
<dbReference type="EMBL" id="CAJPIZ010016806">
    <property type="protein sequence ID" value="CAG2115844.1"/>
    <property type="molecule type" value="Genomic_DNA"/>
</dbReference>
<evidence type="ECO:0000313" key="5">
    <source>
        <dbReference type="EMBL" id="CAD7635414.1"/>
    </source>
</evidence>
<evidence type="ECO:0000256" key="1">
    <source>
        <dbReference type="ARBA" id="ARBA00022614"/>
    </source>
</evidence>
<accession>A0A7R9Q7R5</accession>
<dbReference type="PANTHER" id="PTHR24364">
    <property type="entry name" value="LP06937P"/>
    <property type="match status" value="1"/>
</dbReference>
<name>A0A7R9Q7R5_9ACAR</name>
<keyword evidence="3" id="KW-0677">Repeat</keyword>
<dbReference type="Proteomes" id="UP000759131">
    <property type="component" value="Unassembled WGS sequence"/>
</dbReference>
<dbReference type="GO" id="GO:0016020">
    <property type="term" value="C:membrane"/>
    <property type="evidence" value="ECO:0007669"/>
    <property type="project" value="TreeGrafter"/>
</dbReference>
<sequence length="466" mass="52206">MTVSTQDNGHDNTQDMNKLIDCLINYAKEYHIKRLDPFYMREKHTIDFNEYGIVARILITGHMCLLILLTLISQTLAGRCPQSTRVLHPCHCHADTHTIECGPSPIKYSLRHVFHALSEHMADRPQPERQFRTLLFNNPAIEDWESNLLGDISFHNITIDNARALTRIASNAFNRTGGQVRTFTVQGPNRLGAQQYVNQLFDALSSLANIREVSLELPALRSFPSYAFVTPISGAKQAKFERFWLRAPRLHTVPNYAFYELHALRWVTVRADRLSRVEAHAFDFEWPANHVLHVDLQHNRMPESSVESDCFMDTKRPVRLLLGHNGWQSVARAVFEPLLNTDPRNVIDLAGNPLRCDCRIAWLIREPELYRKQLVNGHCVGDNGGGMGASGVAVTDGNTTAGAGAVSVVNVWSLDESRYARCDPHNNGGYHNYTPELVLKMSSSGVAVGTGGYLSAGGCYGPTLLY</sequence>
<dbReference type="SUPFAM" id="SSF52058">
    <property type="entry name" value="L domain-like"/>
    <property type="match status" value="1"/>
</dbReference>
<organism evidence="5">
    <name type="scientific">Medioppia subpectinata</name>
    <dbReference type="NCBI Taxonomy" id="1979941"/>
    <lineage>
        <taxon>Eukaryota</taxon>
        <taxon>Metazoa</taxon>
        <taxon>Ecdysozoa</taxon>
        <taxon>Arthropoda</taxon>
        <taxon>Chelicerata</taxon>
        <taxon>Arachnida</taxon>
        <taxon>Acari</taxon>
        <taxon>Acariformes</taxon>
        <taxon>Sarcoptiformes</taxon>
        <taxon>Oribatida</taxon>
        <taxon>Brachypylina</taxon>
        <taxon>Oppioidea</taxon>
        <taxon>Oppiidae</taxon>
        <taxon>Medioppia</taxon>
    </lineage>
</organism>
<feature type="transmembrane region" description="Helical" evidence="4">
    <location>
        <begin position="53"/>
        <end position="72"/>
    </location>
</feature>
<dbReference type="EMBL" id="OC871381">
    <property type="protein sequence ID" value="CAD7635414.1"/>
    <property type="molecule type" value="Genomic_DNA"/>
</dbReference>
<dbReference type="AlphaFoldDB" id="A0A7R9Q7R5"/>
<dbReference type="OrthoDB" id="9985976at2759"/>
<keyword evidence="4" id="KW-0472">Membrane</keyword>
<evidence type="ECO:0000256" key="4">
    <source>
        <dbReference type="SAM" id="Phobius"/>
    </source>
</evidence>
<keyword evidence="2" id="KW-0732">Signal</keyword>
<keyword evidence="4" id="KW-0812">Transmembrane</keyword>
<gene>
    <name evidence="5" type="ORF">OSB1V03_LOCUS15805</name>
</gene>
<dbReference type="InterPro" id="IPR032675">
    <property type="entry name" value="LRR_dom_sf"/>
</dbReference>
<evidence type="ECO:0000256" key="2">
    <source>
        <dbReference type="ARBA" id="ARBA00022729"/>
    </source>
</evidence>
<protein>
    <submittedName>
        <fullName evidence="5">Uncharacterized protein</fullName>
    </submittedName>
</protein>